<accession>A0A067TIF7</accession>
<proteinExistence type="predicted"/>
<dbReference type="Proteomes" id="UP000027222">
    <property type="component" value="Unassembled WGS sequence"/>
</dbReference>
<dbReference type="OrthoDB" id="411632at2759"/>
<reference evidence="2" key="1">
    <citation type="journal article" date="2014" name="Proc. Natl. Acad. Sci. U.S.A.">
        <title>Extensive sampling of basidiomycete genomes demonstrates inadequacy of the white-rot/brown-rot paradigm for wood decay fungi.</title>
        <authorList>
            <person name="Riley R."/>
            <person name="Salamov A.A."/>
            <person name="Brown D.W."/>
            <person name="Nagy L.G."/>
            <person name="Floudas D."/>
            <person name="Held B.W."/>
            <person name="Levasseur A."/>
            <person name="Lombard V."/>
            <person name="Morin E."/>
            <person name="Otillar R."/>
            <person name="Lindquist E.A."/>
            <person name="Sun H."/>
            <person name="LaButti K.M."/>
            <person name="Schmutz J."/>
            <person name="Jabbour D."/>
            <person name="Luo H."/>
            <person name="Baker S.E."/>
            <person name="Pisabarro A.G."/>
            <person name="Walton J.D."/>
            <person name="Blanchette R.A."/>
            <person name="Henrissat B."/>
            <person name="Martin F."/>
            <person name="Cullen D."/>
            <person name="Hibbett D.S."/>
            <person name="Grigoriev I.V."/>
        </authorList>
    </citation>
    <scope>NUCLEOTIDE SEQUENCE [LARGE SCALE GENOMIC DNA]</scope>
    <source>
        <strain evidence="2">CBS 339.88</strain>
    </source>
</reference>
<organism evidence="1 2">
    <name type="scientific">Galerina marginata (strain CBS 339.88)</name>
    <dbReference type="NCBI Taxonomy" id="685588"/>
    <lineage>
        <taxon>Eukaryota</taxon>
        <taxon>Fungi</taxon>
        <taxon>Dikarya</taxon>
        <taxon>Basidiomycota</taxon>
        <taxon>Agaricomycotina</taxon>
        <taxon>Agaricomycetes</taxon>
        <taxon>Agaricomycetidae</taxon>
        <taxon>Agaricales</taxon>
        <taxon>Agaricineae</taxon>
        <taxon>Strophariaceae</taxon>
        <taxon>Galerina</taxon>
    </lineage>
</organism>
<evidence type="ECO:0000313" key="2">
    <source>
        <dbReference type="Proteomes" id="UP000027222"/>
    </source>
</evidence>
<keyword evidence="2" id="KW-1185">Reference proteome</keyword>
<protein>
    <submittedName>
        <fullName evidence="1">Uncharacterized protein</fullName>
    </submittedName>
</protein>
<sequence length="367" mass="42824">MGTQQPQILPNSTRVLIVSAMFPLAKSKHSKQDYETWLRNFLEPITTDIYFFTTPELAETLRRIRGELPITIDTSYSSPFEVPPLRGLEETYTKMNDMDKEKWHHSPGLYAIWNAKPFLLETALRILKGRGQVYDYAFWNDGGSFRKSHQYVEWPSPSRVEQVWEEGSRLTGKAKEELLFFPIFQLPEEKLKDWTEDMGPIANRVQVSEGSFFGGSQATIEWFSRVFYAYHHHYLSRGLFVGIDQDIFNAIFLLFPERIFTVWMNDPEAPAHRGITPSPSLIPSLERGFLGECGAEWFYYQFWLADQPSRDAMRKIWMGEERWRKSGWWQERKLCRLTRATSMTDILRTSLGSGWNPPQKTLVIPGL</sequence>
<evidence type="ECO:0000313" key="1">
    <source>
        <dbReference type="EMBL" id="KDR82132.1"/>
    </source>
</evidence>
<dbReference type="EMBL" id="KL142370">
    <property type="protein sequence ID" value="KDR82132.1"/>
    <property type="molecule type" value="Genomic_DNA"/>
</dbReference>
<gene>
    <name evidence="1" type="ORF">GALMADRAFT_59541</name>
</gene>
<dbReference type="AlphaFoldDB" id="A0A067TIF7"/>
<name>A0A067TIF7_GALM3</name>
<dbReference type="HOGENOM" id="CLU_045862_0_0_1"/>